<dbReference type="InterPro" id="IPR029024">
    <property type="entry name" value="TerB-like"/>
</dbReference>
<dbReference type="Gene3D" id="1.10.3680.10">
    <property type="entry name" value="TerB-like"/>
    <property type="match status" value="1"/>
</dbReference>
<name>A0A3B0T126_9ZZZZ</name>
<dbReference type="EMBL" id="UOEC01000178">
    <property type="protein sequence ID" value="VAW00676.1"/>
    <property type="molecule type" value="Genomic_DNA"/>
</dbReference>
<gene>
    <name evidence="2" type="ORF">MNBD_ALPHA08-195</name>
</gene>
<proteinExistence type="predicted"/>
<feature type="domain" description="Co-chaperone DjlA N-terminal" evidence="1">
    <location>
        <begin position="32"/>
        <end position="144"/>
    </location>
</feature>
<dbReference type="AlphaFoldDB" id="A0A3B0T126"/>
<sequence>MVSALSPLKEIANILIEHNRQLEDCEDIESKIAISLLMAHLIPADGKVLECETDRLAKLVARRFGVEQFVVRQFMDLTELNRRHSVTIEDLTAEIKSRNSEKKLQCLVRDLWDIALVDDELHSLEETLIYHVADKLGLKRRDVIGQQSRVCS</sequence>
<dbReference type="Pfam" id="PF05099">
    <property type="entry name" value="TerB"/>
    <property type="match status" value="1"/>
</dbReference>
<reference evidence="2" key="1">
    <citation type="submission" date="2018-06" db="EMBL/GenBank/DDBJ databases">
        <authorList>
            <person name="Zhirakovskaya E."/>
        </authorList>
    </citation>
    <scope>NUCLEOTIDE SEQUENCE</scope>
</reference>
<dbReference type="SUPFAM" id="SSF158682">
    <property type="entry name" value="TerB-like"/>
    <property type="match status" value="1"/>
</dbReference>
<evidence type="ECO:0000259" key="1">
    <source>
        <dbReference type="Pfam" id="PF05099"/>
    </source>
</evidence>
<organism evidence="2">
    <name type="scientific">hydrothermal vent metagenome</name>
    <dbReference type="NCBI Taxonomy" id="652676"/>
    <lineage>
        <taxon>unclassified sequences</taxon>
        <taxon>metagenomes</taxon>
        <taxon>ecological metagenomes</taxon>
    </lineage>
</organism>
<evidence type="ECO:0000313" key="2">
    <source>
        <dbReference type="EMBL" id="VAW00676.1"/>
    </source>
</evidence>
<dbReference type="InterPro" id="IPR007791">
    <property type="entry name" value="DjlA_N"/>
</dbReference>
<protein>
    <recommendedName>
        <fullName evidence="1">Co-chaperone DjlA N-terminal domain-containing protein</fullName>
    </recommendedName>
</protein>
<accession>A0A3B0T126</accession>